<dbReference type="RefSeq" id="WP_092472100.1">
    <property type="nucleotide sequence ID" value="NZ_FOOX01000010.1"/>
</dbReference>
<dbReference type="PROSITE" id="PS51849">
    <property type="entry name" value="RSGI_N"/>
    <property type="match status" value="1"/>
</dbReference>
<dbReference type="STRING" id="341036.SAMN05660649_02908"/>
<evidence type="ECO:0000256" key="5">
    <source>
        <dbReference type="ARBA" id="ARBA00023136"/>
    </source>
</evidence>
<dbReference type="Pfam" id="PF23750">
    <property type="entry name" value="RsgI_M"/>
    <property type="match status" value="1"/>
</dbReference>
<dbReference type="OrthoDB" id="1793324at2"/>
<evidence type="ECO:0000313" key="8">
    <source>
        <dbReference type="EMBL" id="SFG84409.1"/>
    </source>
</evidence>
<keyword evidence="5 6" id="KW-0472">Membrane</keyword>
<sequence length="261" mass="28747">MSNDKAVIMLIKGRYAVAYTQDRRFIKIPVQDSYQVGQVLHLAKRKHKYLNVSWRIAAAAVMAAVIILGAGVFFPINQPPAEAYLSLGLNSSGAELWVGPDNKVIKVKFTGNKSDLKKVNVKGLNVYQAVTAITNKASESGLLIDDDRDYYLLLLNYANLLEKDDGQDYRIEETQIKQSVEAGLSNAKNQGVIMVNKNDKQFITEASSMGLTATQYFVLEAGRAGGYSITAEQIKHGHIRAVLQEAGTTPEDLFNFACLDL</sequence>
<evidence type="ECO:0000256" key="4">
    <source>
        <dbReference type="ARBA" id="ARBA00022989"/>
    </source>
</evidence>
<keyword evidence="2" id="KW-1003">Cell membrane</keyword>
<keyword evidence="4 6" id="KW-1133">Transmembrane helix</keyword>
<keyword evidence="3 6" id="KW-0812">Transmembrane</keyword>
<keyword evidence="9" id="KW-1185">Reference proteome</keyword>
<feature type="domain" description="RsgI N-terminal anti-sigma" evidence="7">
    <location>
        <begin position="4"/>
        <end position="51"/>
    </location>
</feature>
<evidence type="ECO:0000256" key="1">
    <source>
        <dbReference type="ARBA" id="ARBA00004162"/>
    </source>
</evidence>
<evidence type="ECO:0000259" key="7">
    <source>
        <dbReference type="PROSITE" id="PS51849"/>
    </source>
</evidence>
<protein>
    <submittedName>
        <fullName evidence="8">Anti-sigma factor N-terminus</fullName>
    </submittedName>
</protein>
<dbReference type="GO" id="GO:0005886">
    <property type="term" value="C:plasma membrane"/>
    <property type="evidence" value="ECO:0007669"/>
    <property type="project" value="UniProtKB-SubCell"/>
</dbReference>
<evidence type="ECO:0000313" key="9">
    <source>
        <dbReference type="Proteomes" id="UP000199337"/>
    </source>
</evidence>
<proteinExistence type="predicted"/>
<accession>A0A1I2V7J7</accession>
<evidence type="ECO:0000256" key="6">
    <source>
        <dbReference type="SAM" id="Phobius"/>
    </source>
</evidence>
<reference evidence="9" key="1">
    <citation type="submission" date="2016-10" db="EMBL/GenBank/DDBJ databases">
        <authorList>
            <person name="Varghese N."/>
            <person name="Submissions S."/>
        </authorList>
    </citation>
    <scope>NUCLEOTIDE SEQUENCE [LARGE SCALE GENOMIC DNA]</scope>
    <source>
        <strain evidence="9">DSM 17038</strain>
    </source>
</reference>
<dbReference type="Proteomes" id="UP000199337">
    <property type="component" value="Unassembled WGS sequence"/>
</dbReference>
<dbReference type="EMBL" id="FOOX01000010">
    <property type="protein sequence ID" value="SFG84409.1"/>
    <property type="molecule type" value="Genomic_DNA"/>
</dbReference>
<organism evidence="8 9">
    <name type="scientific">Desulfotruncus arcticus DSM 17038</name>
    <dbReference type="NCBI Taxonomy" id="1121424"/>
    <lineage>
        <taxon>Bacteria</taxon>
        <taxon>Bacillati</taxon>
        <taxon>Bacillota</taxon>
        <taxon>Clostridia</taxon>
        <taxon>Eubacteriales</taxon>
        <taxon>Desulfallaceae</taxon>
        <taxon>Desulfotruncus</taxon>
    </lineage>
</organism>
<name>A0A1I2V7J7_9FIRM</name>
<feature type="transmembrane region" description="Helical" evidence="6">
    <location>
        <begin position="54"/>
        <end position="76"/>
    </location>
</feature>
<evidence type="ECO:0000256" key="3">
    <source>
        <dbReference type="ARBA" id="ARBA00022692"/>
    </source>
</evidence>
<dbReference type="Pfam" id="PF12791">
    <property type="entry name" value="RsgI_N"/>
    <property type="match status" value="1"/>
</dbReference>
<gene>
    <name evidence="8" type="ORF">SAMN05660649_02908</name>
</gene>
<comment type="subcellular location">
    <subcellularLocation>
        <location evidence="1">Cell membrane</location>
        <topology evidence="1">Single-pass membrane protein</topology>
    </subcellularLocation>
</comment>
<dbReference type="InterPro" id="IPR024449">
    <property type="entry name" value="Anti-sigma_RsgI_N"/>
</dbReference>
<dbReference type="AlphaFoldDB" id="A0A1I2V7J7"/>
<dbReference type="InterPro" id="IPR055431">
    <property type="entry name" value="RsgI_M"/>
</dbReference>
<evidence type="ECO:0000256" key="2">
    <source>
        <dbReference type="ARBA" id="ARBA00022475"/>
    </source>
</evidence>